<feature type="domain" description="PiggyBac transposable element-derived protein" evidence="2">
    <location>
        <begin position="106"/>
        <end position="476"/>
    </location>
</feature>
<dbReference type="PANTHER" id="PTHR46599:SF3">
    <property type="entry name" value="PIGGYBAC TRANSPOSABLE ELEMENT-DERIVED PROTEIN 4"/>
    <property type="match status" value="1"/>
</dbReference>
<dbReference type="Pfam" id="PF13843">
    <property type="entry name" value="DDE_Tnp_1_7"/>
    <property type="match status" value="1"/>
</dbReference>
<organism evidence="3 4">
    <name type="scientific">Hucho hucho</name>
    <name type="common">huchen</name>
    <dbReference type="NCBI Taxonomy" id="62062"/>
    <lineage>
        <taxon>Eukaryota</taxon>
        <taxon>Metazoa</taxon>
        <taxon>Chordata</taxon>
        <taxon>Craniata</taxon>
        <taxon>Vertebrata</taxon>
        <taxon>Euteleostomi</taxon>
        <taxon>Actinopterygii</taxon>
        <taxon>Neopterygii</taxon>
        <taxon>Teleostei</taxon>
        <taxon>Protacanthopterygii</taxon>
        <taxon>Salmoniformes</taxon>
        <taxon>Salmonidae</taxon>
        <taxon>Salmoninae</taxon>
        <taxon>Hucho</taxon>
    </lineage>
</organism>
<keyword evidence="4" id="KW-1185">Reference proteome</keyword>
<dbReference type="STRING" id="62062.ENSHHUP00000039933"/>
<name>A0A4W5MQ51_9TELE</name>
<dbReference type="InterPro" id="IPR029526">
    <property type="entry name" value="PGBD"/>
</dbReference>
<feature type="compositionally biased region" description="Basic and acidic residues" evidence="1">
    <location>
        <begin position="24"/>
        <end position="33"/>
    </location>
</feature>
<reference evidence="3" key="2">
    <citation type="submission" date="2025-08" db="UniProtKB">
        <authorList>
            <consortium name="Ensembl"/>
        </authorList>
    </citation>
    <scope>IDENTIFICATION</scope>
</reference>
<reference evidence="4" key="1">
    <citation type="submission" date="2018-06" db="EMBL/GenBank/DDBJ databases">
        <title>Genome assembly of Danube salmon.</title>
        <authorList>
            <person name="Macqueen D.J."/>
            <person name="Gundappa M.K."/>
        </authorList>
    </citation>
    <scope>NUCLEOTIDE SEQUENCE [LARGE SCALE GENOMIC DNA]</scope>
</reference>
<dbReference type="PANTHER" id="PTHR46599">
    <property type="entry name" value="PIGGYBAC TRANSPOSABLE ELEMENT-DERIVED PROTEIN 4"/>
    <property type="match status" value="1"/>
</dbReference>
<proteinExistence type="predicted"/>
<dbReference type="AlphaFoldDB" id="A0A4W5MQ51"/>
<evidence type="ECO:0000259" key="2">
    <source>
        <dbReference type="Pfam" id="PF13843"/>
    </source>
</evidence>
<dbReference type="GeneTree" id="ENSGT00940000163467"/>
<accession>A0A4W5MQ51</accession>
<feature type="region of interest" description="Disordered" evidence="1">
    <location>
        <begin position="1"/>
        <end position="82"/>
    </location>
</feature>
<dbReference type="Proteomes" id="UP000314982">
    <property type="component" value="Unassembled WGS sequence"/>
</dbReference>
<protein>
    <recommendedName>
        <fullName evidence="2">PiggyBac transposable element-derived protein domain-containing protein</fullName>
    </recommendedName>
</protein>
<reference evidence="3" key="3">
    <citation type="submission" date="2025-09" db="UniProtKB">
        <authorList>
            <consortium name="Ensembl"/>
        </authorList>
    </citation>
    <scope>IDENTIFICATION</scope>
</reference>
<evidence type="ECO:0000313" key="4">
    <source>
        <dbReference type="Proteomes" id="UP000314982"/>
    </source>
</evidence>
<evidence type="ECO:0000313" key="3">
    <source>
        <dbReference type="Ensembl" id="ENSHHUP00000039933.1"/>
    </source>
</evidence>
<sequence length="618" mass="71406">MRTSIRQKLKRNQMRRKTTSQRPQKPEFEKVEKSPPALKQQSKGNPLTPGHRSAKRQYERNAPGTSLITGPKKWKNEDEPDEKPNVFHFCPARTPGAQLDPYQNYTPLELFQLFFNQDVVDTLCSNTNKNAMRRQESGNKRKWRPLLAEELYKYLSVVIYMGLMSGHGVGDYWSKKRPYQLPFCQSVMGLSRYQHISWSLHMSDPAEDEENENNKGTAEYNQLMRIKPLKDQILEACRAFYHPFQNLSIDERMVHSKARHSLKQYIKSKPYRYGFKLYVLADSRNGYTCDFNVFMSKNPSASGKGENYDAVMNLLNVPYLGSGYHLYVNFFTSATLFRDLYEKNIGACGTLRENREGLSRIQENSMPPQAERGTIRWLRDGELLFTKWMDARPVTMCSTIHKASVEEQVNRRKRGADGSWTLESVSVPNVIKCYNKCMGGVDLSDALIKYYSVAHKTMKWYKTFYHFVDIAVVNSYLLYKDMAVVKNENLMTHKQFREKLCVQLAGIGEEDEAEEEPQECRKAQVKTFCCPVSIIDQTTIDIGKRATAGRKKCLLCQLKTNWKCDSCGVPLCMISDRNCFRAWHLDKRARAEKPGPANVIKVLHKDIEIPKRGHKKGH</sequence>
<dbReference type="Ensembl" id="ENSHHUT00000041482.1">
    <property type="protein sequence ID" value="ENSHHUP00000039933.1"/>
    <property type="gene ID" value="ENSHHUG00000024749.1"/>
</dbReference>
<evidence type="ECO:0000256" key="1">
    <source>
        <dbReference type="SAM" id="MobiDB-lite"/>
    </source>
</evidence>
<feature type="compositionally biased region" description="Basic residues" evidence="1">
    <location>
        <begin position="1"/>
        <end position="19"/>
    </location>
</feature>